<organism evidence="1 2">
    <name type="scientific">Paraburkholderia caledonica</name>
    <dbReference type="NCBI Taxonomy" id="134536"/>
    <lineage>
        <taxon>Bacteria</taxon>
        <taxon>Pseudomonadati</taxon>
        <taxon>Pseudomonadota</taxon>
        <taxon>Betaproteobacteria</taxon>
        <taxon>Burkholderiales</taxon>
        <taxon>Burkholderiaceae</taxon>
        <taxon>Paraburkholderia</taxon>
    </lineage>
</organism>
<accession>A0AB73INX4</accession>
<comment type="caution">
    <text evidence="1">The sequence shown here is derived from an EMBL/GenBank/DDBJ whole genome shotgun (WGS) entry which is preliminary data.</text>
</comment>
<dbReference type="Proteomes" id="UP001229486">
    <property type="component" value="Unassembled WGS sequence"/>
</dbReference>
<evidence type="ECO:0000313" key="2">
    <source>
        <dbReference type="Proteomes" id="UP001229486"/>
    </source>
</evidence>
<name>A0AB73INX4_9BURK</name>
<protein>
    <submittedName>
        <fullName evidence="1">Uncharacterized protein</fullName>
    </submittedName>
</protein>
<dbReference type="AlphaFoldDB" id="A0AB73INX4"/>
<sequence>MTDLHPDKRCHSGGCTHCGMDMDMEPYCVNEAVLALRTAETGRTYPFGLDTNPARALCKGKFFEARAQSTNGEQS</sequence>
<evidence type="ECO:0000313" key="1">
    <source>
        <dbReference type="EMBL" id="MDP9651679.1"/>
    </source>
</evidence>
<reference evidence="1" key="1">
    <citation type="submission" date="2023-07" db="EMBL/GenBank/DDBJ databases">
        <title>Sorghum-associated microbial communities from plants grown in Nebraska, USA.</title>
        <authorList>
            <person name="Schachtman D."/>
        </authorList>
    </citation>
    <scope>NUCLEOTIDE SEQUENCE</scope>
    <source>
        <strain evidence="1">DS1061</strain>
    </source>
</reference>
<dbReference type="EMBL" id="JAURTK010000026">
    <property type="protein sequence ID" value="MDP9651679.1"/>
    <property type="molecule type" value="Genomic_DNA"/>
</dbReference>
<dbReference type="RefSeq" id="WP_392396233.1">
    <property type="nucleotide sequence ID" value="NZ_JAURTK010000026.1"/>
</dbReference>
<proteinExistence type="predicted"/>
<gene>
    <name evidence="1" type="ORF">J2793_007154</name>
</gene>